<dbReference type="RefSeq" id="WP_085097282.1">
    <property type="nucleotide sequence ID" value="NZ_FWZU01000001.1"/>
</dbReference>
<dbReference type="STRING" id="1519643.SAMN06295933_0304"/>
<evidence type="ECO:0000313" key="2">
    <source>
        <dbReference type="Proteomes" id="UP000192906"/>
    </source>
</evidence>
<name>A0A1X7C3T6_9BACT</name>
<proteinExistence type="predicted"/>
<keyword evidence="2" id="KW-1185">Reference proteome</keyword>
<organism evidence="1 2">
    <name type="scientific">Desulfovibrio gilichinskyi</name>
    <dbReference type="NCBI Taxonomy" id="1519643"/>
    <lineage>
        <taxon>Bacteria</taxon>
        <taxon>Pseudomonadati</taxon>
        <taxon>Thermodesulfobacteriota</taxon>
        <taxon>Desulfovibrionia</taxon>
        <taxon>Desulfovibrionales</taxon>
        <taxon>Desulfovibrionaceae</taxon>
        <taxon>Desulfovibrio</taxon>
    </lineage>
</organism>
<reference evidence="2" key="1">
    <citation type="submission" date="2017-04" db="EMBL/GenBank/DDBJ databases">
        <authorList>
            <person name="Varghese N."/>
            <person name="Submissions S."/>
        </authorList>
    </citation>
    <scope>NUCLEOTIDE SEQUENCE [LARGE SCALE GENOMIC DNA]</scope>
    <source>
        <strain evidence="2">K3S</strain>
    </source>
</reference>
<sequence length="180" mass="20405">MKRINMLILLVAMLCFSGCCKGFVVDNTFYMKRRPSLTVKVDRSIPYFGDLTSISANSIDIYDFRSVDKIVRIEVFSESSKLLYISYGKEKLRNEIGSYDIDTFNIGGLEYNCGIDMYSGNGTARQLCASTIDSDKAIIITYAEVLPKEELNKPIEQRRADFKKRASNNVVLGEYIEPSK</sequence>
<protein>
    <submittedName>
        <fullName evidence="1">Uncharacterized protein</fullName>
    </submittedName>
</protein>
<dbReference type="Proteomes" id="UP000192906">
    <property type="component" value="Unassembled WGS sequence"/>
</dbReference>
<dbReference type="EMBL" id="FWZU01000001">
    <property type="protein sequence ID" value="SME89460.1"/>
    <property type="molecule type" value="Genomic_DNA"/>
</dbReference>
<dbReference type="AlphaFoldDB" id="A0A1X7C3T6"/>
<accession>A0A1X7C3T6</accession>
<gene>
    <name evidence="1" type="ORF">SAMN06295933_0304</name>
</gene>
<evidence type="ECO:0000313" key="1">
    <source>
        <dbReference type="EMBL" id="SME89460.1"/>
    </source>
</evidence>